<comment type="caution">
    <text evidence="1">The sequence shown here is derived from an EMBL/GenBank/DDBJ whole genome shotgun (WGS) entry which is preliminary data.</text>
</comment>
<dbReference type="AlphaFoldDB" id="A0AAJ2LPF3"/>
<reference evidence="1" key="1">
    <citation type="submission" date="2023-04" db="EMBL/GenBank/DDBJ databases">
        <title>Genomic characterization of faba bean (Vicia faba) microsymbionts in Mexican soils.</title>
        <authorList>
            <person name="Rivera Orduna F.N."/>
            <person name="Guevara-Luna J."/>
            <person name="Yan J."/>
            <person name="Arroyo-Herrera I."/>
            <person name="Li Y."/>
            <person name="Vasquez-Murrieta M.S."/>
            <person name="Wang E.T."/>
        </authorList>
    </citation>
    <scope>NUCLEOTIDE SEQUENCE</scope>
    <source>
        <strain evidence="1">CH26</strain>
    </source>
</reference>
<protein>
    <submittedName>
        <fullName evidence="1">Uncharacterized protein</fullName>
    </submittedName>
</protein>
<evidence type="ECO:0000313" key="2">
    <source>
        <dbReference type="Proteomes" id="UP001268610"/>
    </source>
</evidence>
<sequence length="115" mass="12687">PAFEIHYPLDADLNRHDAITAKTGVALGLLRLCPGEGLKVINHSKANSEENSPFQFYVGRQRRGIFEPIIKCGDVYQQWVPIGAVNEEGVFLILYTALAKSISNEGMKRGTPGLF</sequence>
<name>A0AAJ2LPF3_9HYPH</name>
<accession>A0AAJ2LPF3</accession>
<feature type="non-terminal residue" evidence="1">
    <location>
        <position position="1"/>
    </location>
</feature>
<evidence type="ECO:0000313" key="1">
    <source>
        <dbReference type="EMBL" id="MDR9778772.1"/>
    </source>
</evidence>
<feature type="non-terminal residue" evidence="1">
    <location>
        <position position="115"/>
    </location>
</feature>
<gene>
    <name evidence="1" type="ORF">RJJ65_40205</name>
</gene>
<dbReference type="EMBL" id="JAVLSF010001198">
    <property type="protein sequence ID" value="MDR9778772.1"/>
    <property type="molecule type" value="Genomic_DNA"/>
</dbReference>
<dbReference type="Proteomes" id="UP001268610">
    <property type="component" value="Unassembled WGS sequence"/>
</dbReference>
<proteinExistence type="predicted"/>
<organism evidence="1 2">
    <name type="scientific">Rhizobium hidalgonense</name>
    <dbReference type="NCBI Taxonomy" id="1538159"/>
    <lineage>
        <taxon>Bacteria</taxon>
        <taxon>Pseudomonadati</taxon>
        <taxon>Pseudomonadota</taxon>
        <taxon>Alphaproteobacteria</taxon>
        <taxon>Hyphomicrobiales</taxon>
        <taxon>Rhizobiaceae</taxon>
        <taxon>Rhizobium/Agrobacterium group</taxon>
        <taxon>Rhizobium</taxon>
    </lineage>
</organism>
<dbReference type="RefSeq" id="WP_310866759.1">
    <property type="nucleotide sequence ID" value="NZ_JAVLSF010001198.1"/>
</dbReference>